<dbReference type="PANTHER" id="PTHR30153:SF2">
    <property type="entry name" value="REPLICATIVE DNA HELICASE"/>
    <property type="match status" value="1"/>
</dbReference>
<protein>
    <recommendedName>
        <fullName evidence="12 13">Replicative DNA helicase</fullName>
        <ecNumber evidence="12 13">5.6.2.3</ecNumber>
    </recommendedName>
</protein>
<sequence>MRKLREPPATDESNAPMAEAKLPPHSIEAEQSVIGGLLLSEKAWDDIAGSITEHDFYREDHRLLFRGLADLADTNQPRDLVTLTEWLRNNGLLEKAGGATYIGNLAADIPSAANIKAYAEIVRERSVMRQLIRAGDTITSTAFEPAGQSAEEVLSVAEQEIFKIAEQGRKGQEGPQGLNSLLTKAVNRIEELVAQEGAFSGVPTGLIEFDKMTNGLQPADLLILAGRPSMGKTSLAMNIVENVSIKEKVPVAVFSLEMPAEQIVLRMISSWGRVDQSRLRSGRLTEDDWPKITSAIGIMNENARLFIDDSAGLSPSEMRARARRLKREHDIGLVVVDYLQLMQVPGTKENRTNEISEISRQLKAMAKELNVPVIALSQLNRQVEQRDNKRPRMSDLRESGGIEQDADVIMFVYRDEVYNENTEDKGVAEIIIGKQRNGPLGTARTAFLSHLTRFENLQEHYDDDFME</sequence>
<keyword evidence="3 13" id="KW-0235">DNA replication</keyword>
<gene>
    <name evidence="16" type="ORF">C41B8_17164</name>
</gene>
<dbReference type="InterPro" id="IPR007693">
    <property type="entry name" value="DNA_helicase_DnaB-like_N"/>
</dbReference>
<dbReference type="Pfam" id="PF00772">
    <property type="entry name" value="DnaB"/>
    <property type="match status" value="1"/>
</dbReference>
<dbReference type="PANTHER" id="PTHR30153">
    <property type="entry name" value="REPLICATIVE DNA HELICASE DNAB"/>
    <property type="match status" value="1"/>
</dbReference>
<evidence type="ECO:0000313" key="16">
    <source>
        <dbReference type="EMBL" id="KEZ75983.1"/>
    </source>
</evidence>
<evidence type="ECO:0000256" key="14">
    <source>
        <dbReference type="SAM" id="MobiDB-lite"/>
    </source>
</evidence>
<keyword evidence="9" id="KW-0413">Isomerase</keyword>
<dbReference type="InterPro" id="IPR016136">
    <property type="entry name" value="DNA_helicase_N/primase_C"/>
</dbReference>
<dbReference type="GO" id="GO:0005524">
    <property type="term" value="F:ATP binding"/>
    <property type="evidence" value="ECO:0007669"/>
    <property type="project" value="UniProtKB-UniRule"/>
</dbReference>
<dbReference type="NCBIfam" id="TIGR00665">
    <property type="entry name" value="DnaB"/>
    <property type="match status" value="1"/>
</dbReference>
<dbReference type="InterPro" id="IPR003593">
    <property type="entry name" value="AAA+_ATPase"/>
</dbReference>
<evidence type="ECO:0000256" key="9">
    <source>
        <dbReference type="ARBA" id="ARBA00023235"/>
    </source>
</evidence>
<dbReference type="GO" id="GO:0005829">
    <property type="term" value="C:cytosol"/>
    <property type="evidence" value="ECO:0007669"/>
    <property type="project" value="TreeGrafter"/>
</dbReference>
<dbReference type="Gene3D" id="3.40.50.300">
    <property type="entry name" value="P-loop containing nucleotide triphosphate hydrolases"/>
    <property type="match status" value="1"/>
</dbReference>
<dbReference type="InterPro" id="IPR007694">
    <property type="entry name" value="DNA_helicase_DnaB-like_C"/>
</dbReference>
<dbReference type="Proteomes" id="UP000028302">
    <property type="component" value="Unassembled WGS sequence"/>
</dbReference>
<dbReference type="eggNOG" id="COG0305">
    <property type="taxonomic scope" value="Bacteria"/>
</dbReference>
<dbReference type="SUPFAM" id="SSF48024">
    <property type="entry name" value="N-terminal domain of DnaB helicase"/>
    <property type="match status" value="1"/>
</dbReference>
<keyword evidence="8 13" id="KW-0238">DNA-binding</keyword>
<evidence type="ECO:0000256" key="7">
    <source>
        <dbReference type="ARBA" id="ARBA00022840"/>
    </source>
</evidence>
<keyword evidence="5 13" id="KW-0378">Hydrolase</keyword>
<accession>A0A084IGZ9</accession>
<dbReference type="InterPro" id="IPR027417">
    <property type="entry name" value="P-loop_NTPase"/>
</dbReference>
<evidence type="ECO:0000256" key="13">
    <source>
        <dbReference type="RuleBase" id="RU362085"/>
    </source>
</evidence>
<evidence type="ECO:0000256" key="6">
    <source>
        <dbReference type="ARBA" id="ARBA00022806"/>
    </source>
</evidence>
<dbReference type="InterPro" id="IPR007692">
    <property type="entry name" value="DNA_helicase_DnaB"/>
</dbReference>
<dbReference type="Gene3D" id="1.10.860.10">
    <property type="entry name" value="DNAb Helicase, Chain A"/>
    <property type="match status" value="1"/>
</dbReference>
<feature type="region of interest" description="Disordered" evidence="14">
    <location>
        <begin position="1"/>
        <end position="24"/>
    </location>
</feature>
<evidence type="ECO:0000256" key="3">
    <source>
        <dbReference type="ARBA" id="ARBA00022705"/>
    </source>
</evidence>
<dbReference type="FunFam" id="3.40.50.300:FF:000076">
    <property type="entry name" value="Replicative DNA helicase"/>
    <property type="match status" value="1"/>
</dbReference>
<keyword evidence="17" id="KW-1185">Reference proteome</keyword>
<dbReference type="GO" id="GO:0006269">
    <property type="term" value="P:DNA replication, synthesis of primer"/>
    <property type="evidence" value="ECO:0007669"/>
    <property type="project" value="UniProtKB-UniRule"/>
</dbReference>
<dbReference type="GO" id="GO:0042802">
    <property type="term" value="F:identical protein binding"/>
    <property type="evidence" value="ECO:0007669"/>
    <property type="project" value="UniProtKB-ARBA"/>
</dbReference>
<dbReference type="EC" id="5.6.2.3" evidence="12 13"/>
<organism evidence="16 17">
    <name type="scientific">Salinisphaera hydrothermalis (strain C41B8)</name>
    <dbReference type="NCBI Taxonomy" id="1304275"/>
    <lineage>
        <taxon>Bacteria</taxon>
        <taxon>Pseudomonadati</taxon>
        <taxon>Pseudomonadota</taxon>
        <taxon>Gammaproteobacteria</taxon>
        <taxon>Salinisphaerales</taxon>
        <taxon>Salinisphaeraceae</taxon>
        <taxon>Salinisphaera</taxon>
    </lineage>
</organism>
<dbReference type="STRING" id="1304275.C41B8_17164"/>
<dbReference type="NCBIfam" id="NF004384">
    <property type="entry name" value="PRK05748.1"/>
    <property type="match status" value="1"/>
</dbReference>
<evidence type="ECO:0000256" key="10">
    <source>
        <dbReference type="ARBA" id="ARBA00044932"/>
    </source>
</evidence>
<evidence type="ECO:0000256" key="8">
    <source>
        <dbReference type="ARBA" id="ARBA00023125"/>
    </source>
</evidence>
<dbReference type="EMBL" id="APNK01000043">
    <property type="protein sequence ID" value="KEZ75983.1"/>
    <property type="molecule type" value="Genomic_DNA"/>
</dbReference>
<keyword evidence="6 13" id="KW-0347">Helicase</keyword>
<dbReference type="Pfam" id="PF03796">
    <property type="entry name" value="DnaB_C"/>
    <property type="match status" value="1"/>
</dbReference>
<evidence type="ECO:0000256" key="4">
    <source>
        <dbReference type="ARBA" id="ARBA00022741"/>
    </source>
</evidence>
<evidence type="ECO:0000256" key="1">
    <source>
        <dbReference type="ARBA" id="ARBA00008428"/>
    </source>
</evidence>
<dbReference type="GO" id="GO:0003677">
    <property type="term" value="F:DNA binding"/>
    <property type="evidence" value="ECO:0007669"/>
    <property type="project" value="UniProtKB-UniRule"/>
</dbReference>
<dbReference type="InterPro" id="IPR036185">
    <property type="entry name" value="DNA_heli_DnaB-like_N_sf"/>
</dbReference>
<proteinExistence type="inferred from homology"/>
<dbReference type="FunFam" id="1.10.860.10:FF:000001">
    <property type="entry name" value="Replicative DNA helicase"/>
    <property type="match status" value="1"/>
</dbReference>
<dbReference type="SMART" id="SM00382">
    <property type="entry name" value="AAA"/>
    <property type="match status" value="1"/>
</dbReference>
<evidence type="ECO:0000259" key="15">
    <source>
        <dbReference type="PROSITE" id="PS51199"/>
    </source>
</evidence>
<feature type="domain" description="SF4 helicase" evidence="15">
    <location>
        <begin position="195"/>
        <end position="461"/>
    </location>
</feature>
<dbReference type="GO" id="GO:1990077">
    <property type="term" value="C:primosome complex"/>
    <property type="evidence" value="ECO:0007669"/>
    <property type="project" value="UniProtKB-UniRule"/>
</dbReference>
<dbReference type="GO" id="GO:0016887">
    <property type="term" value="F:ATP hydrolysis activity"/>
    <property type="evidence" value="ECO:0007669"/>
    <property type="project" value="RHEA"/>
</dbReference>
<dbReference type="PROSITE" id="PS51199">
    <property type="entry name" value="SF4_HELICASE"/>
    <property type="match status" value="1"/>
</dbReference>
<name>A0A084IGZ9_SALHC</name>
<reference evidence="16 17" key="1">
    <citation type="submission" date="2013-03" db="EMBL/GenBank/DDBJ databases">
        <title>Salinisphaera hydrothermalis C41B8 Genome Sequencing.</title>
        <authorList>
            <person name="Li C."/>
            <person name="Lai Q."/>
            <person name="Shao Z."/>
        </authorList>
    </citation>
    <scope>NUCLEOTIDE SEQUENCE [LARGE SCALE GENOMIC DNA]</scope>
    <source>
        <strain evidence="16 17">C41B8</strain>
    </source>
</reference>
<comment type="catalytic activity">
    <reaction evidence="11 13">
        <text>ATP + H2O = ADP + phosphate + H(+)</text>
        <dbReference type="Rhea" id="RHEA:13065"/>
        <dbReference type="ChEBI" id="CHEBI:15377"/>
        <dbReference type="ChEBI" id="CHEBI:15378"/>
        <dbReference type="ChEBI" id="CHEBI:30616"/>
        <dbReference type="ChEBI" id="CHEBI:43474"/>
        <dbReference type="ChEBI" id="CHEBI:456216"/>
        <dbReference type="EC" id="5.6.2.3"/>
    </reaction>
</comment>
<keyword evidence="2 13" id="KW-0639">Primosome</keyword>
<dbReference type="GO" id="GO:0043139">
    <property type="term" value="F:5'-3' DNA helicase activity"/>
    <property type="evidence" value="ECO:0007669"/>
    <property type="project" value="UniProtKB-EC"/>
</dbReference>
<dbReference type="SUPFAM" id="SSF52540">
    <property type="entry name" value="P-loop containing nucleoside triphosphate hydrolases"/>
    <property type="match status" value="1"/>
</dbReference>
<keyword evidence="4 13" id="KW-0547">Nucleotide-binding</keyword>
<evidence type="ECO:0000256" key="12">
    <source>
        <dbReference type="NCBIfam" id="TIGR00665"/>
    </source>
</evidence>
<dbReference type="CDD" id="cd00984">
    <property type="entry name" value="DnaB_C"/>
    <property type="match status" value="1"/>
</dbReference>
<evidence type="ECO:0000256" key="5">
    <source>
        <dbReference type="ARBA" id="ARBA00022801"/>
    </source>
</evidence>
<dbReference type="AlphaFoldDB" id="A0A084IGZ9"/>
<comment type="similarity">
    <text evidence="1 13">Belongs to the helicase family. DnaB subfamily.</text>
</comment>
<evidence type="ECO:0000256" key="2">
    <source>
        <dbReference type="ARBA" id="ARBA00022515"/>
    </source>
</evidence>
<evidence type="ECO:0000256" key="11">
    <source>
        <dbReference type="ARBA" id="ARBA00048954"/>
    </source>
</evidence>
<dbReference type="PATRIC" id="fig|1304275.5.peg.3514"/>
<evidence type="ECO:0000313" key="17">
    <source>
        <dbReference type="Proteomes" id="UP000028302"/>
    </source>
</evidence>
<keyword evidence="7 13" id="KW-0067">ATP-binding</keyword>
<comment type="function">
    <text evidence="10 13">The main replicative DNA helicase, it participates in initiation and elongation during chromosome replication. Travels ahead of the DNA replisome, separating dsDNA into templates for DNA synthesis. A processive ATP-dependent 5'-3' DNA helicase it has DNA-dependent ATPase activity.</text>
</comment>
<comment type="caution">
    <text evidence="16">The sequence shown here is derived from an EMBL/GenBank/DDBJ whole genome shotgun (WGS) entry which is preliminary data.</text>
</comment>